<dbReference type="GO" id="GO:0043066">
    <property type="term" value="P:negative regulation of apoptotic process"/>
    <property type="evidence" value="ECO:0007669"/>
    <property type="project" value="TreeGrafter"/>
</dbReference>
<keyword evidence="4 6" id="KW-0863">Zinc-finger</keyword>
<dbReference type="InterPro" id="IPR001841">
    <property type="entry name" value="Znf_RING"/>
</dbReference>
<dbReference type="CDD" id="cd14321">
    <property type="entry name" value="UBA_IAPs"/>
    <property type="match status" value="1"/>
</dbReference>
<dbReference type="AlphaFoldDB" id="A0AAJ6YB93"/>
<dbReference type="Pfam" id="PF00653">
    <property type="entry name" value="BIR"/>
    <property type="match status" value="3"/>
</dbReference>
<evidence type="ECO:0000256" key="7">
    <source>
        <dbReference type="SAM" id="MobiDB-lite"/>
    </source>
</evidence>
<dbReference type="Proteomes" id="UP000695007">
    <property type="component" value="Unplaced"/>
</dbReference>
<proteinExistence type="inferred from homology"/>
<evidence type="ECO:0000259" key="8">
    <source>
        <dbReference type="PROSITE" id="PS50089"/>
    </source>
</evidence>
<gene>
    <name evidence="10" type="primary">LOC105359266</name>
</gene>
<feature type="compositionally biased region" description="Basic and acidic residues" evidence="7">
    <location>
        <begin position="452"/>
        <end position="464"/>
    </location>
</feature>
<sequence>MNYETNRLQTFQEWPANSPVSPGQIAKAGFYYTGQARTVQCFLCGITISEWNRNDKVITRHRQASPECQFVLEPFKTCNVPLISSFNETRHSSSVDGDTQDLRRWRILQIETMNYYERLSTFKNWPVPDIVSPESLAKSGFIYFKQADLVKCIHCGGKLRHWVLGDVPDDEHRKHFPNCDFYLREEENETNLSTEKVDFDNVKLLPGTTSNFTELRIQNHLAPKQPKHATYEGRLHTFQGWPTDLKQTPEMLADAGFYYLGSQDQVRCFHCGGGLRNWEENDDVWIEHARWFPKCGYTVLVRGQDFIKQCVESTQPSKPSILASALNDVSDVSVIPSASPTVISQQRHIRRVTDAELEGLLGTAPAVAALEIGLHVGRVKMALKRRMEQTGLPYVNADQLIEDATQIQLREEDNIINRASDSPSTELTHLLNQIISTAESASSSNVQPETARNNESKESSELHEIATSTSEIKSQNELQTKDGSTIHEETVSLAEENRRLKESRLCRVCMDKEFSVVFLPCSHLSTCVFCASSLTHCPMCRQAIRATVRTFLT</sequence>
<dbReference type="FunFam" id="1.10.1170.10:FF:000002">
    <property type="entry name" value="Baculoviral IAP repeat containing 7"/>
    <property type="match status" value="1"/>
</dbReference>
<dbReference type="GO" id="GO:0089720">
    <property type="term" value="F:caspase binding"/>
    <property type="evidence" value="ECO:0007669"/>
    <property type="project" value="UniProtKB-ARBA"/>
</dbReference>
<dbReference type="InterPro" id="IPR013083">
    <property type="entry name" value="Znf_RING/FYVE/PHD"/>
</dbReference>
<dbReference type="FunFam" id="3.30.40.10:FF:000184">
    <property type="entry name" value="Baculoviral IAP repeat containing 2"/>
    <property type="match status" value="1"/>
</dbReference>
<dbReference type="GO" id="GO:0022416">
    <property type="term" value="P:chaeta development"/>
    <property type="evidence" value="ECO:0007669"/>
    <property type="project" value="UniProtKB-ARBA"/>
</dbReference>
<keyword evidence="2" id="KW-0053">Apoptosis</keyword>
<dbReference type="GO" id="GO:0006915">
    <property type="term" value="P:apoptotic process"/>
    <property type="evidence" value="ECO:0007669"/>
    <property type="project" value="UniProtKB-KW"/>
</dbReference>
<protein>
    <submittedName>
        <fullName evidence="10">Baculoviral IAP repeat-containing protein 7-B</fullName>
    </submittedName>
</protein>
<dbReference type="GO" id="GO:0070936">
    <property type="term" value="P:protein K48-linked ubiquitination"/>
    <property type="evidence" value="ECO:0007669"/>
    <property type="project" value="UniProtKB-ARBA"/>
</dbReference>
<dbReference type="CTD" id="36748"/>
<evidence type="ECO:0000256" key="4">
    <source>
        <dbReference type="ARBA" id="ARBA00022771"/>
    </source>
</evidence>
<dbReference type="InterPro" id="IPR001370">
    <property type="entry name" value="BIR_rpt"/>
</dbReference>
<accession>A0AAJ6YB93</accession>
<dbReference type="KEGG" id="csol:105359266"/>
<dbReference type="PROSITE" id="PS50089">
    <property type="entry name" value="ZF_RING_2"/>
    <property type="match status" value="1"/>
</dbReference>
<evidence type="ECO:0000256" key="3">
    <source>
        <dbReference type="ARBA" id="ARBA00022723"/>
    </source>
</evidence>
<evidence type="ECO:0000313" key="10">
    <source>
        <dbReference type="RefSeq" id="XP_011494114.1"/>
    </source>
</evidence>
<dbReference type="InterPro" id="IPR050784">
    <property type="entry name" value="IAP"/>
</dbReference>
<keyword evidence="3" id="KW-0479">Metal-binding</keyword>
<dbReference type="GO" id="GO:0004869">
    <property type="term" value="F:cysteine-type endopeptidase inhibitor activity"/>
    <property type="evidence" value="ECO:0007669"/>
    <property type="project" value="UniProtKB-ARBA"/>
</dbReference>
<evidence type="ECO:0000256" key="2">
    <source>
        <dbReference type="ARBA" id="ARBA00022703"/>
    </source>
</evidence>
<dbReference type="SUPFAM" id="SSF57924">
    <property type="entry name" value="Inhibitor of apoptosis (IAP) repeat"/>
    <property type="match status" value="3"/>
</dbReference>
<dbReference type="GO" id="GO:0061630">
    <property type="term" value="F:ubiquitin protein ligase activity"/>
    <property type="evidence" value="ECO:0007669"/>
    <property type="project" value="TreeGrafter"/>
</dbReference>
<dbReference type="SMART" id="SM00238">
    <property type="entry name" value="BIR"/>
    <property type="match status" value="3"/>
</dbReference>
<dbReference type="CDD" id="cd00022">
    <property type="entry name" value="BIR"/>
    <property type="match status" value="3"/>
</dbReference>
<evidence type="ECO:0000313" key="9">
    <source>
        <dbReference type="Proteomes" id="UP000695007"/>
    </source>
</evidence>
<dbReference type="SMART" id="SM00184">
    <property type="entry name" value="RING"/>
    <property type="match status" value="1"/>
</dbReference>
<dbReference type="Pfam" id="PF13920">
    <property type="entry name" value="zf-C3HC4_3"/>
    <property type="match status" value="1"/>
</dbReference>
<dbReference type="GO" id="GO:0005829">
    <property type="term" value="C:cytosol"/>
    <property type="evidence" value="ECO:0007669"/>
    <property type="project" value="UniProtKB-ARBA"/>
</dbReference>
<dbReference type="PANTHER" id="PTHR10044:SF139">
    <property type="entry name" value="DEATH-ASSOCIATED INHIBITOR OF APOPTOSIS 2"/>
    <property type="match status" value="1"/>
</dbReference>
<organism evidence="9 10">
    <name type="scientific">Ceratosolen solmsi marchali</name>
    <dbReference type="NCBI Taxonomy" id="326594"/>
    <lineage>
        <taxon>Eukaryota</taxon>
        <taxon>Metazoa</taxon>
        <taxon>Ecdysozoa</taxon>
        <taxon>Arthropoda</taxon>
        <taxon>Hexapoda</taxon>
        <taxon>Insecta</taxon>
        <taxon>Pterygota</taxon>
        <taxon>Neoptera</taxon>
        <taxon>Endopterygota</taxon>
        <taxon>Hymenoptera</taxon>
        <taxon>Apocrita</taxon>
        <taxon>Proctotrupomorpha</taxon>
        <taxon>Chalcidoidea</taxon>
        <taxon>Agaonidae</taxon>
        <taxon>Agaoninae</taxon>
        <taxon>Ceratosolen</taxon>
    </lineage>
</organism>
<dbReference type="Gene3D" id="3.30.40.10">
    <property type="entry name" value="Zinc/RING finger domain, C3HC4 (zinc finger)"/>
    <property type="match status" value="1"/>
</dbReference>
<dbReference type="GO" id="GO:0031625">
    <property type="term" value="F:ubiquitin protein ligase binding"/>
    <property type="evidence" value="ECO:0007669"/>
    <property type="project" value="UniProtKB-ARBA"/>
</dbReference>
<feature type="domain" description="RING-type" evidence="8">
    <location>
        <begin position="506"/>
        <end position="541"/>
    </location>
</feature>
<dbReference type="GO" id="GO:0043027">
    <property type="term" value="F:cysteine-type endopeptidase inhibitor activity involved in apoptotic process"/>
    <property type="evidence" value="ECO:0007669"/>
    <property type="project" value="UniProtKB-ARBA"/>
</dbReference>
<dbReference type="GO" id="GO:0051726">
    <property type="term" value="P:regulation of cell cycle"/>
    <property type="evidence" value="ECO:0007669"/>
    <property type="project" value="TreeGrafter"/>
</dbReference>
<feature type="region of interest" description="Disordered" evidence="7">
    <location>
        <begin position="438"/>
        <end position="486"/>
    </location>
</feature>
<dbReference type="PROSITE" id="PS50143">
    <property type="entry name" value="BIR_REPEAT_2"/>
    <property type="match status" value="3"/>
</dbReference>
<evidence type="ECO:0000256" key="1">
    <source>
        <dbReference type="ARBA" id="ARBA00006672"/>
    </source>
</evidence>
<keyword evidence="9" id="KW-1185">Reference proteome</keyword>
<dbReference type="RefSeq" id="XP_011494114.1">
    <property type="nucleotide sequence ID" value="XM_011495812.1"/>
</dbReference>
<name>A0AAJ6YB93_9HYME</name>
<evidence type="ECO:0000256" key="5">
    <source>
        <dbReference type="ARBA" id="ARBA00022833"/>
    </source>
</evidence>
<reference evidence="10" key="1">
    <citation type="submission" date="2025-08" db="UniProtKB">
        <authorList>
            <consortium name="RefSeq"/>
        </authorList>
    </citation>
    <scope>IDENTIFICATION</scope>
</reference>
<dbReference type="GO" id="GO:0008270">
    <property type="term" value="F:zinc ion binding"/>
    <property type="evidence" value="ECO:0007669"/>
    <property type="project" value="UniProtKB-KW"/>
</dbReference>
<dbReference type="Gene3D" id="1.10.1170.10">
    <property type="entry name" value="Inhibitor Of Apoptosis Protein (2mihbC-IAP-1), Chain A"/>
    <property type="match status" value="3"/>
</dbReference>
<dbReference type="FunFam" id="1.10.1170.10:FF:000003">
    <property type="entry name" value="E3 ubiquitin-protein ligase XIAP"/>
    <property type="match status" value="1"/>
</dbReference>
<dbReference type="Gene3D" id="1.10.8.10">
    <property type="entry name" value="DNA helicase RuvA subunit, C-terminal domain"/>
    <property type="match status" value="1"/>
</dbReference>
<dbReference type="GO" id="GO:0031398">
    <property type="term" value="P:positive regulation of protein ubiquitination"/>
    <property type="evidence" value="ECO:0007669"/>
    <property type="project" value="TreeGrafter"/>
</dbReference>
<dbReference type="GO" id="GO:0048471">
    <property type="term" value="C:perinuclear region of cytoplasm"/>
    <property type="evidence" value="ECO:0007669"/>
    <property type="project" value="UniProtKB-ARBA"/>
</dbReference>
<comment type="similarity">
    <text evidence="1">Belongs to the IAP family.</text>
</comment>
<dbReference type="GeneID" id="105359266"/>
<dbReference type="PANTHER" id="PTHR10044">
    <property type="entry name" value="INHIBITOR OF APOPTOSIS"/>
    <property type="match status" value="1"/>
</dbReference>
<dbReference type="CDD" id="cd16713">
    <property type="entry name" value="RING-HC_BIRC2_3_7"/>
    <property type="match status" value="1"/>
</dbReference>
<keyword evidence="5" id="KW-0862">Zinc</keyword>
<evidence type="ECO:0000256" key="6">
    <source>
        <dbReference type="PROSITE-ProRule" id="PRU00175"/>
    </source>
</evidence>
<feature type="compositionally biased region" description="Polar residues" evidence="7">
    <location>
        <begin position="438"/>
        <end position="451"/>
    </location>
</feature>
<feature type="compositionally biased region" description="Polar residues" evidence="7">
    <location>
        <begin position="466"/>
        <end position="483"/>
    </location>
</feature>
<dbReference type="GO" id="GO:0005634">
    <property type="term" value="C:nucleus"/>
    <property type="evidence" value="ECO:0007669"/>
    <property type="project" value="TreeGrafter"/>
</dbReference>